<comment type="similarity">
    <text evidence="1">Belongs to the CapA family.</text>
</comment>
<dbReference type="SUPFAM" id="SSF56300">
    <property type="entry name" value="Metallo-dependent phosphatases"/>
    <property type="match status" value="1"/>
</dbReference>
<dbReference type="CDD" id="cd07381">
    <property type="entry name" value="MPP_CapA"/>
    <property type="match status" value="1"/>
</dbReference>
<evidence type="ECO:0000256" key="2">
    <source>
        <dbReference type="SAM" id="MobiDB-lite"/>
    </source>
</evidence>
<dbReference type="EMBL" id="JBHSAY010000003">
    <property type="protein sequence ID" value="MFC4129501.1"/>
    <property type="molecule type" value="Genomic_DNA"/>
</dbReference>
<dbReference type="Proteomes" id="UP001595816">
    <property type="component" value="Unassembled WGS sequence"/>
</dbReference>
<sequence length="390" mass="40546">MSAPRQTPRSSRPRLILGLAVAVVLVGAASAAYGAFNATRKPQWNGGSPAAAASSNAADPSPSQTAAAVAEAITLTATGDNVMGGPGNMPPNGGNDLYTKVKPLLKGDLVMGNLEEPVTEDTGYRKCGAGSTSCHQFYVPPSWAKHLKNAGYQLMNMANNHGNDMGSKGYTNTQKSLDAVGLKHTGAPGEITVVDVKGIKVAVVGFSSYAWNNSLIDIPKAKQLIQQADKQADLVVVQVHMGSEGTAYTHVKPGTEIFLGENRGNPIGFAHAMIDAGADLIVGHGPHVLRAMEFYKGRLIAYSLGNFLGGGRTLKPDGVLGYTGVLKVQLTKDGTWVGGQFDSAIMNSQGVPGPDAQKRGATAIRNLTKSDFPTTGPKIESSGKITPPAA</sequence>
<dbReference type="RefSeq" id="WP_253759514.1">
    <property type="nucleotide sequence ID" value="NZ_JAMZDZ010000001.1"/>
</dbReference>
<protein>
    <submittedName>
        <fullName evidence="4">CapA family protein</fullName>
    </submittedName>
</protein>
<dbReference type="Gene3D" id="3.60.21.10">
    <property type="match status" value="1"/>
</dbReference>
<proteinExistence type="inferred from homology"/>
<organism evidence="4 5">
    <name type="scientific">Hamadaea flava</name>
    <dbReference type="NCBI Taxonomy" id="1742688"/>
    <lineage>
        <taxon>Bacteria</taxon>
        <taxon>Bacillati</taxon>
        <taxon>Actinomycetota</taxon>
        <taxon>Actinomycetes</taxon>
        <taxon>Micromonosporales</taxon>
        <taxon>Micromonosporaceae</taxon>
        <taxon>Hamadaea</taxon>
    </lineage>
</organism>
<evidence type="ECO:0000259" key="3">
    <source>
        <dbReference type="SMART" id="SM00854"/>
    </source>
</evidence>
<reference evidence="5" key="1">
    <citation type="journal article" date="2019" name="Int. J. Syst. Evol. Microbiol.">
        <title>The Global Catalogue of Microorganisms (GCM) 10K type strain sequencing project: providing services to taxonomists for standard genome sequencing and annotation.</title>
        <authorList>
            <consortium name="The Broad Institute Genomics Platform"/>
            <consortium name="The Broad Institute Genome Sequencing Center for Infectious Disease"/>
            <person name="Wu L."/>
            <person name="Ma J."/>
        </authorList>
    </citation>
    <scope>NUCLEOTIDE SEQUENCE [LARGE SCALE GENOMIC DNA]</scope>
    <source>
        <strain evidence="5">CGMCC 4.7289</strain>
    </source>
</reference>
<accession>A0ABV8LG75</accession>
<evidence type="ECO:0000256" key="1">
    <source>
        <dbReference type="ARBA" id="ARBA00005662"/>
    </source>
</evidence>
<gene>
    <name evidence="4" type="ORF">ACFOZ4_02660</name>
</gene>
<feature type="region of interest" description="Disordered" evidence="2">
    <location>
        <begin position="43"/>
        <end position="62"/>
    </location>
</feature>
<dbReference type="Pfam" id="PF09587">
    <property type="entry name" value="PGA_cap"/>
    <property type="match status" value="1"/>
</dbReference>
<evidence type="ECO:0000313" key="5">
    <source>
        <dbReference type="Proteomes" id="UP001595816"/>
    </source>
</evidence>
<dbReference type="SMART" id="SM00854">
    <property type="entry name" value="PGA_cap"/>
    <property type="match status" value="1"/>
</dbReference>
<keyword evidence="5" id="KW-1185">Reference proteome</keyword>
<feature type="compositionally biased region" description="Low complexity" evidence="2">
    <location>
        <begin position="48"/>
        <end position="62"/>
    </location>
</feature>
<dbReference type="PANTHER" id="PTHR33393">
    <property type="entry name" value="POLYGLUTAMINE SYNTHESIS ACCESSORY PROTEIN RV0574C-RELATED"/>
    <property type="match status" value="1"/>
</dbReference>
<feature type="region of interest" description="Disordered" evidence="2">
    <location>
        <begin position="368"/>
        <end position="390"/>
    </location>
</feature>
<evidence type="ECO:0000313" key="4">
    <source>
        <dbReference type="EMBL" id="MFC4129501.1"/>
    </source>
</evidence>
<comment type="caution">
    <text evidence="4">The sequence shown here is derived from an EMBL/GenBank/DDBJ whole genome shotgun (WGS) entry which is preliminary data.</text>
</comment>
<dbReference type="PANTHER" id="PTHR33393:SF11">
    <property type="entry name" value="POLYGLUTAMINE SYNTHESIS ACCESSORY PROTEIN RV0574C-RELATED"/>
    <property type="match status" value="1"/>
</dbReference>
<dbReference type="InterPro" id="IPR019079">
    <property type="entry name" value="Capsule_synth_CapA"/>
</dbReference>
<name>A0ABV8LG75_9ACTN</name>
<feature type="domain" description="Capsule synthesis protein CapA" evidence="3">
    <location>
        <begin position="74"/>
        <end position="311"/>
    </location>
</feature>
<dbReference type="InterPro" id="IPR052169">
    <property type="entry name" value="CW_Biosynth-Accessory"/>
</dbReference>
<dbReference type="InterPro" id="IPR029052">
    <property type="entry name" value="Metallo-depent_PP-like"/>
</dbReference>